<keyword evidence="8" id="KW-1185">Reference proteome</keyword>
<dbReference type="EMBL" id="MASR01000001">
    <property type="protein sequence ID" value="OFE12387.1"/>
    <property type="molecule type" value="Genomic_DNA"/>
</dbReference>
<dbReference type="PROSITE" id="PS50885">
    <property type="entry name" value="HAMP"/>
    <property type="match status" value="1"/>
</dbReference>
<sequence length="604" mass="65755">MFLSTDSPLRKRVAALGIRASFLLGITAMAVFMILVTAIALLTSTLMTRGVGDILDNRLPSTLASVNAEKAVDTLAAAGSLLVSVRSSQARETAFARVARAQSDLQLALDDLVVTQGADSAAEVIRLSHALNLNLENLRALADQRLSLIDEQIAARGRLLSILQAFQQNLTHRIRILEGDSDVIRLLGSRSEPPTQQIAALATDTAPLIPLASFYADIESVGGRLLAAGQDPSATTLALSEQVVEATLSNARETLQKLSSDLASALQSRFLEMQELSTGSEGIIELRRSELTLLETGENWNQDNQRIINQVNAEVDSLVNQELAEIDNAGEAVAWTGQVFLILLLGITITGLLGLAAFFYFHVIRHLIDRISTLSNAMQMIAAGHYDVALPPEGNDELGRLGRAVHTFRDVGQSTAIREQQLQILNAELEKLSISDALTGLANRRCFDDVLNDEWERAMRSQQPLAVLMLDVDNFKRYNDRYGHLAGDQCLKHIATVLKDRVYRSTDLAARYGGEEFVVILENCVADDAVNIAQQIRIAVANLKITHDAAIEQVVTVSIGAAAMVPSYTEDMTQEKPSDTLLRMADNALYRAKVAGRNRVELGT</sequence>
<keyword evidence="4" id="KW-0472">Membrane</keyword>
<dbReference type="InterPro" id="IPR050469">
    <property type="entry name" value="Diguanylate_Cyclase"/>
</dbReference>
<comment type="caution">
    <text evidence="7">The sequence shown here is derived from an EMBL/GenBank/DDBJ whole genome shotgun (WGS) entry which is preliminary data.</text>
</comment>
<dbReference type="InterPro" id="IPR043128">
    <property type="entry name" value="Rev_trsase/Diguanyl_cyclase"/>
</dbReference>
<dbReference type="STRING" id="1524254.PHACT_03915"/>
<dbReference type="GO" id="GO:0007165">
    <property type="term" value="P:signal transduction"/>
    <property type="evidence" value="ECO:0007669"/>
    <property type="project" value="InterPro"/>
</dbReference>
<dbReference type="Pfam" id="PF00990">
    <property type="entry name" value="GGDEF"/>
    <property type="match status" value="1"/>
</dbReference>
<dbReference type="InterPro" id="IPR029787">
    <property type="entry name" value="Nucleotide_cyclase"/>
</dbReference>
<dbReference type="PANTHER" id="PTHR45138:SF9">
    <property type="entry name" value="DIGUANYLATE CYCLASE DGCM-RELATED"/>
    <property type="match status" value="1"/>
</dbReference>
<evidence type="ECO:0000256" key="2">
    <source>
        <dbReference type="ARBA" id="ARBA00012528"/>
    </source>
</evidence>
<dbReference type="InterPro" id="IPR000160">
    <property type="entry name" value="GGDEF_dom"/>
</dbReference>
<gene>
    <name evidence="7" type="ORF">PHACT_03915</name>
</gene>
<dbReference type="PANTHER" id="PTHR45138">
    <property type="entry name" value="REGULATORY COMPONENTS OF SENSORY TRANSDUCTION SYSTEM"/>
    <property type="match status" value="1"/>
</dbReference>
<dbReference type="Gene3D" id="3.30.70.270">
    <property type="match status" value="1"/>
</dbReference>
<dbReference type="SMART" id="SM00304">
    <property type="entry name" value="HAMP"/>
    <property type="match status" value="1"/>
</dbReference>
<protein>
    <recommendedName>
        <fullName evidence="2">diguanylate cyclase</fullName>
        <ecNumber evidence="2">2.7.7.65</ecNumber>
    </recommendedName>
</protein>
<dbReference type="Proteomes" id="UP000175669">
    <property type="component" value="Unassembled WGS sequence"/>
</dbReference>
<reference evidence="8" key="1">
    <citation type="submission" date="2016-07" db="EMBL/GenBank/DDBJ databases">
        <authorList>
            <person name="Florea S."/>
            <person name="Webb J.S."/>
            <person name="Jaromczyk J."/>
            <person name="Schardl C.L."/>
        </authorList>
    </citation>
    <scope>NUCLEOTIDE SEQUENCE [LARGE SCALE GENOMIC DNA]</scope>
    <source>
        <strain evidence="8">KCTC 42131</strain>
    </source>
</reference>
<feature type="domain" description="GGDEF" evidence="6">
    <location>
        <begin position="463"/>
        <end position="604"/>
    </location>
</feature>
<dbReference type="GO" id="GO:1902201">
    <property type="term" value="P:negative regulation of bacterial-type flagellum-dependent cell motility"/>
    <property type="evidence" value="ECO:0007669"/>
    <property type="project" value="TreeGrafter"/>
</dbReference>
<feature type="transmembrane region" description="Helical" evidence="4">
    <location>
        <begin position="339"/>
        <end position="361"/>
    </location>
</feature>
<dbReference type="GO" id="GO:0005886">
    <property type="term" value="C:plasma membrane"/>
    <property type="evidence" value="ECO:0007669"/>
    <property type="project" value="TreeGrafter"/>
</dbReference>
<proteinExistence type="predicted"/>
<dbReference type="GO" id="GO:0043709">
    <property type="term" value="P:cell adhesion involved in single-species biofilm formation"/>
    <property type="evidence" value="ECO:0007669"/>
    <property type="project" value="TreeGrafter"/>
</dbReference>
<dbReference type="RefSeq" id="WP_070116010.1">
    <property type="nucleotide sequence ID" value="NZ_MASR01000001.1"/>
</dbReference>
<evidence type="ECO:0000259" key="6">
    <source>
        <dbReference type="PROSITE" id="PS50887"/>
    </source>
</evidence>
<feature type="domain" description="HAMP" evidence="5">
    <location>
        <begin position="365"/>
        <end position="417"/>
    </location>
</feature>
<evidence type="ECO:0000313" key="8">
    <source>
        <dbReference type="Proteomes" id="UP000175669"/>
    </source>
</evidence>
<dbReference type="GO" id="GO:0052621">
    <property type="term" value="F:diguanylate cyclase activity"/>
    <property type="evidence" value="ECO:0007669"/>
    <property type="project" value="UniProtKB-EC"/>
</dbReference>
<dbReference type="SUPFAM" id="SSF158472">
    <property type="entry name" value="HAMP domain-like"/>
    <property type="match status" value="1"/>
</dbReference>
<dbReference type="FunFam" id="3.30.70.270:FF:000001">
    <property type="entry name" value="Diguanylate cyclase domain protein"/>
    <property type="match status" value="1"/>
</dbReference>
<evidence type="ECO:0000259" key="5">
    <source>
        <dbReference type="PROSITE" id="PS50885"/>
    </source>
</evidence>
<dbReference type="EC" id="2.7.7.65" evidence="2"/>
<dbReference type="AlphaFoldDB" id="A0A1E8CJE9"/>
<dbReference type="Gene3D" id="6.10.340.10">
    <property type="match status" value="1"/>
</dbReference>
<dbReference type="SUPFAM" id="SSF55073">
    <property type="entry name" value="Nucleotide cyclase"/>
    <property type="match status" value="1"/>
</dbReference>
<dbReference type="SMART" id="SM00267">
    <property type="entry name" value="GGDEF"/>
    <property type="match status" value="1"/>
</dbReference>
<comment type="catalytic activity">
    <reaction evidence="3">
        <text>2 GTP = 3',3'-c-di-GMP + 2 diphosphate</text>
        <dbReference type="Rhea" id="RHEA:24898"/>
        <dbReference type="ChEBI" id="CHEBI:33019"/>
        <dbReference type="ChEBI" id="CHEBI:37565"/>
        <dbReference type="ChEBI" id="CHEBI:58805"/>
        <dbReference type="EC" id="2.7.7.65"/>
    </reaction>
</comment>
<evidence type="ECO:0000256" key="3">
    <source>
        <dbReference type="ARBA" id="ARBA00034247"/>
    </source>
</evidence>
<dbReference type="NCBIfam" id="TIGR00254">
    <property type="entry name" value="GGDEF"/>
    <property type="match status" value="1"/>
</dbReference>
<dbReference type="CDD" id="cd06225">
    <property type="entry name" value="HAMP"/>
    <property type="match status" value="1"/>
</dbReference>
<dbReference type="CDD" id="cd01949">
    <property type="entry name" value="GGDEF"/>
    <property type="match status" value="1"/>
</dbReference>
<feature type="transmembrane region" description="Helical" evidence="4">
    <location>
        <begin position="21"/>
        <end position="42"/>
    </location>
</feature>
<comment type="cofactor">
    <cofactor evidence="1">
        <name>Mg(2+)</name>
        <dbReference type="ChEBI" id="CHEBI:18420"/>
    </cofactor>
</comment>
<organism evidence="7 8">
    <name type="scientific">Pseudohongiella acticola</name>
    <dbReference type="NCBI Taxonomy" id="1524254"/>
    <lineage>
        <taxon>Bacteria</taxon>
        <taxon>Pseudomonadati</taxon>
        <taxon>Pseudomonadota</taxon>
        <taxon>Gammaproteobacteria</taxon>
        <taxon>Pseudomonadales</taxon>
        <taxon>Pseudohongiellaceae</taxon>
        <taxon>Pseudohongiella</taxon>
    </lineage>
</organism>
<dbReference type="Pfam" id="PF00672">
    <property type="entry name" value="HAMP"/>
    <property type="match status" value="1"/>
</dbReference>
<evidence type="ECO:0000256" key="1">
    <source>
        <dbReference type="ARBA" id="ARBA00001946"/>
    </source>
</evidence>
<keyword evidence="4" id="KW-1133">Transmembrane helix</keyword>
<name>A0A1E8CJE9_9GAMM</name>
<evidence type="ECO:0000256" key="4">
    <source>
        <dbReference type="SAM" id="Phobius"/>
    </source>
</evidence>
<evidence type="ECO:0000313" key="7">
    <source>
        <dbReference type="EMBL" id="OFE12387.1"/>
    </source>
</evidence>
<keyword evidence="4" id="KW-0812">Transmembrane</keyword>
<accession>A0A1E8CJE9</accession>
<dbReference type="InterPro" id="IPR003660">
    <property type="entry name" value="HAMP_dom"/>
</dbReference>
<dbReference type="PROSITE" id="PS50887">
    <property type="entry name" value="GGDEF"/>
    <property type="match status" value="1"/>
</dbReference>